<sequence>MRSAHRDDPGTTELTDRVLGMPVLQKLGFGFVASRRVERNPQPPSEHAGDDDDSGSSYHSDDRLEFYDQEPTVERHLTCPTLWPRFTGDFEGSKAILKARVVNLFAMTQPLTILGLFNFVPEDLGVQLFCYPVGALNSISPDHITNFDREYKMTQELAVTITSYPAKAPYLQAGCYKPRDKDGEKGLRRKLGQRVRRCLCQRQAVKQCAVCSSNLKEICVNEVRVPPLLHSSPTRDSTANARFHLATIKDITLEEMVNVLVQMSSGHSKHENIFAEHPDLGDAD</sequence>
<evidence type="ECO:0000256" key="1">
    <source>
        <dbReference type="SAM" id="MobiDB-lite"/>
    </source>
</evidence>
<evidence type="ECO:0000313" key="3">
    <source>
        <dbReference type="Proteomes" id="UP000245910"/>
    </source>
</evidence>
<proteinExistence type="predicted"/>
<reference evidence="3" key="1">
    <citation type="submission" date="2014-10" db="EMBL/GenBank/DDBJ databases">
        <authorList>
            <person name="King R."/>
        </authorList>
    </citation>
    <scope>NUCLEOTIDE SEQUENCE [LARGE SCALE GENOMIC DNA]</scope>
    <source>
        <strain evidence="3">A3/5</strain>
    </source>
</reference>
<name>A0A2L2STA0_9HYPO</name>
<evidence type="ECO:0000313" key="2">
    <source>
        <dbReference type="EMBL" id="CEI60494.1"/>
    </source>
</evidence>
<feature type="region of interest" description="Disordered" evidence="1">
    <location>
        <begin position="35"/>
        <end position="61"/>
    </location>
</feature>
<protein>
    <submittedName>
        <fullName evidence="2">Uncharacterized protein</fullName>
    </submittedName>
</protein>
<organism evidence="2 3">
    <name type="scientific">Fusarium venenatum</name>
    <dbReference type="NCBI Taxonomy" id="56646"/>
    <lineage>
        <taxon>Eukaryota</taxon>
        <taxon>Fungi</taxon>
        <taxon>Dikarya</taxon>
        <taxon>Ascomycota</taxon>
        <taxon>Pezizomycotina</taxon>
        <taxon>Sordariomycetes</taxon>
        <taxon>Hypocreomycetidae</taxon>
        <taxon>Hypocreales</taxon>
        <taxon>Nectriaceae</taxon>
        <taxon>Fusarium</taxon>
    </lineage>
</organism>
<dbReference type="Proteomes" id="UP000245910">
    <property type="component" value="Chromosome II"/>
</dbReference>
<dbReference type="EMBL" id="LN649230">
    <property type="protein sequence ID" value="CEI60494.1"/>
    <property type="molecule type" value="Genomic_DNA"/>
</dbReference>
<keyword evidence="3" id="KW-1185">Reference proteome</keyword>
<accession>A0A2L2STA0</accession>
<dbReference type="AlphaFoldDB" id="A0A2L2STA0"/>